<keyword evidence="2" id="KW-1185">Reference proteome</keyword>
<accession>A0ACB7YVW8</accession>
<gene>
    <name evidence="1" type="ORF">Vadar_014761</name>
</gene>
<evidence type="ECO:0000313" key="1">
    <source>
        <dbReference type="EMBL" id="KAH7857628.1"/>
    </source>
</evidence>
<name>A0ACB7YVW8_9ERIC</name>
<comment type="caution">
    <text evidence="1">The sequence shown here is derived from an EMBL/GenBank/DDBJ whole genome shotgun (WGS) entry which is preliminary data.</text>
</comment>
<proteinExistence type="predicted"/>
<dbReference type="EMBL" id="CM037153">
    <property type="protein sequence ID" value="KAH7857628.1"/>
    <property type="molecule type" value="Genomic_DNA"/>
</dbReference>
<protein>
    <submittedName>
        <fullName evidence="1">Uncharacterized protein</fullName>
    </submittedName>
</protein>
<evidence type="ECO:0000313" key="2">
    <source>
        <dbReference type="Proteomes" id="UP000828048"/>
    </source>
</evidence>
<sequence length="846" mass="92881">MGGLLLQKKKNGNEKEDMIMEGSLKEYYGREAVAIGGALLAFISVSIAMKQGTMESSRLVVGSTTSGCGFPAIFNFGDSNSDTGAFSATFHRIPPPHGRTFFGKPAARLSDGRLIIDFIAEKLGLPYLSAYLDSMGGNFRHGANFAVSGATIKPVPSMNPIHLGVQLSQFEQFKSRAIDLYNQVSAQSVYAEASIPSPVWFSEGLYTLDTGQNDLHAGLTSLTEEEVMASIPGLIDHFVLAVEKLYQEGARAFWIHNTGPIGCLPSFVINYPPKSGNADQNGCIKSYNEVAQEFNKQLKDRVTQLRTKFQEALLVYVDIYEAKYSLISEAKEHGFVNPLGYCCGRHEGYRLYCGEKAVVNGTEVYAASCSNPSEYISWDNVHYTEAANHWISYRILDGSLSDPQVSLTEACVKYAHPRSIFLVIFAFTTQNPPLSNSLKCFSSIILRNTSNQEDMEGSFGTQRMITETMAIGVALLAFLSVFTAMKLGGSNQSSPPSGCGFPAIFNFGDSNSDTGAASATFGRLPPPNGRTFFGKPSGRYSDGRLMIDFVAEKLGLPYLSAYLDSMGTNFRHGANFALGGATIKPQPLINRIHLSEQLSQFEQFKSRAIELYNQANRLYAMSLPRPKWFSKALYTTDIGQNDLHAGLISLTEEQVKASIPGLIDHFASAIEKLYQEGARAFWIHNIGPMGCLPSFVIQSPPKPGNADLNGCIKSYNEVAEEFNKQLKHRVTQLRTTFQDALLVYVDIYKAKYSLISEANLHGFINPLEYCCGRDEDSSVKCWDEALVNGTKVYGASCSNPSEYISWDGIHYTEAANHWLSDRMLDGSLSDPPVPLTEACLKYAHAG</sequence>
<organism evidence="1 2">
    <name type="scientific">Vaccinium darrowii</name>
    <dbReference type="NCBI Taxonomy" id="229202"/>
    <lineage>
        <taxon>Eukaryota</taxon>
        <taxon>Viridiplantae</taxon>
        <taxon>Streptophyta</taxon>
        <taxon>Embryophyta</taxon>
        <taxon>Tracheophyta</taxon>
        <taxon>Spermatophyta</taxon>
        <taxon>Magnoliopsida</taxon>
        <taxon>eudicotyledons</taxon>
        <taxon>Gunneridae</taxon>
        <taxon>Pentapetalae</taxon>
        <taxon>asterids</taxon>
        <taxon>Ericales</taxon>
        <taxon>Ericaceae</taxon>
        <taxon>Vaccinioideae</taxon>
        <taxon>Vaccinieae</taxon>
        <taxon>Vaccinium</taxon>
    </lineage>
</organism>
<dbReference type="Proteomes" id="UP000828048">
    <property type="component" value="Chromosome 3"/>
</dbReference>
<reference evidence="1 2" key="1">
    <citation type="journal article" date="2021" name="Hortic Res">
        <title>High-quality reference genome and annotation aids understanding of berry development for evergreen blueberry (Vaccinium darrowii).</title>
        <authorList>
            <person name="Yu J."/>
            <person name="Hulse-Kemp A.M."/>
            <person name="Babiker E."/>
            <person name="Staton M."/>
        </authorList>
    </citation>
    <scope>NUCLEOTIDE SEQUENCE [LARGE SCALE GENOMIC DNA]</scope>
    <source>
        <strain evidence="2">cv. NJ 8807/NJ 8810</strain>
        <tissue evidence="1">Young leaf</tissue>
    </source>
</reference>